<feature type="transmembrane region" description="Helical" evidence="2">
    <location>
        <begin position="73"/>
        <end position="98"/>
    </location>
</feature>
<keyword evidence="2" id="KW-1133">Transmembrane helix</keyword>
<evidence type="ECO:0000313" key="4">
    <source>
        <dbReference type="Proteomes" id="UP000758168"/>
    </source>
</evidence>
<accession>A0ABS4Z9D1</accession>
<organism evidence="3 4">
    <name type="scientific">Microlunatus capsulatus</name>
    <dbReference type="NCBI Taxonomy" id="99117"/>
    <lineage>
        <taxon>Bacteria</taxon>
        <taxon>Bacillati</taxon>
        <taxon>Actinomycetota</taxon>
        <taxon>Actinomycetes</taxon>
        <taxon>Propionibacteriales</taxon>
        <taxon>Propionibacteriaceae</taxon>
        <taxon>Microlunatus</taxon>
    </lineage>
</organism>
<dbReference type="PANTHER" id="PTHR38441">
    <property type="entry name" value="INTEGRAL MEMBRANE PROTEIN-RELATED"/>
    <property type="match status" value="1"/>
</dbReference>
<dbReference type="RefSeq" id="WP_210056282.1">
    <property type="nucleotide sequence ID" value="NZ_BAAAMH010000003.1"/>
</dbReference>
<evidence type="ECO:0000256" key="1">
    <source>
        <dbReference type="SAM" id="MobiDB-lite"/>
    </source>
</evidence>
<feature type="transmembrane region" description="Helical" evidence="2">
    <location>
        <begin position="43"/>
        <end position="61"/>
    </location>
</feature>
<dbReference type="EMBL" id="JAGIOB010000001">
    <property type="protein sequence ID" value="MBP2417591.1"/>
    <property type="molecule type" value="Genomic_DNA"/>
</dbReference>
<gene>
    <name evidence="3" type="ORF">JOF54_002513</name>
</gene>
<dbReference type="Proteomes" id="UP000758168">
    <property type="component" value="Unassembled WGS sequence"/>
</dbReference>
<feature type="region of interest" description="Disordered" evidence="1">
    <location>
        <begin position="1"/>
        <end position="21"/>
    </location>
</feature>
<evidence type="ECO:0000313" key="3">
    <source>
        <dbReference type="EMBL" id="MBP2417591.1"/>
    </source>
</evidence>
<dbReference type="PANTHER" id="PTHR38441:SF1">
    <property type="entry name" value="MEMBRANE PROTEIN"/>
    <property type="match status" value="1"/>
</dbReference>
<evidence type="ECO:0000256" key="2">
    <source>
        <dbReference type="SAM" id="Phobius"/>
    </source>
</evidence>
<proteinExistence type="predicted"/>
<protein>
    <submittedName>
        <fullName evidence="3">Uncharacterized membrane protein (DUF485 family)</fullName>
    </submittedName>
</protein>
<dbReference type="Pfam" id="PF04341">
    <property type="entry name" value="DUF485"/>
    <property type="match status" value="1"/>
</dbReference>
<name>A0ABS4Z9D1_9ACTN</name>
<keyword evidence="2" id="KW-0812">Transmembrane</keyword>
<keyword evidence="4" id="KW-1185">Reference proteome</keyword>
<sequence length="123" mass="13896">MTESTTPIPEHGGRSPRSAHEDAYAEIAAEPDFVELKRRYLRFAFPATLAFMAWYITYVVANNWARGLMDTPVVGNINVAVVFGLLQFVSTFVIAFLYSRHATRALDPLATRLRDRFEQGGDR</sequence>
<comment type="caution">
    <text evidence="3">The sequence shown here is derived from an EMBL/GenBank/DDBJ whole genome shotgun (WGS) entry which is preliminary data.</text>
</comment>
<reference evidence="3 4" key="1">
    <citation type="submission" date="2021-03" db="EMBL/GenBank/DDBJ databases">
        <title>Sequencing the genomes of 1000 actinobacteria strains.</title>
        <authorList>
            <person name="Klenk H.-P."/>
        </authorList>
    </citation>
    <scope>NUCLEOTIDE SEQUENCE [LARGE SCALE GENOMIC DNA]</scope>
    <source>
        <strain evidence="3 4">DSM 12936</strain>
    </source>
</reference>
<dbReference type="InterPro" id="IPR007436">
    <property type="entry name" value="DUF485"/>
</dbReference>
<keyword evidence="2" id="KW-0472">Membrane</keyword>